<feature type="region of interest" description="Disordered" evidence="1">
    <location>
        <begin position="14"/>
        <end position="48"/>
    </location>
</feature>
<gene>
    <name evidence="2" type="ORF">N0K08_12695</name>
</gene>
<evidence type="ECO:0000313" key="2">
    <source>
        <dbReference type="EMBL" id="MCT9811500.1"/>
    </source>
</evidence>
<reference evidence="2 3" key="1">
    <citation type="submission" date="2022-09" db="EMBL/GenBank/DDBJ databases">
        <title>Draft genome of isolate Be4.</title>
        <authorList>
            <person name="Sanchez-Castro I."/>
            <person name="Martinez-Rodriguez P."/>
            <person name="Descostes M."/>
            <person name="Merroun M."/>
        </authorList>
    </citation>
    <scope>NUCLEOTIDE SEQUENCE [LARGE SCALE GENOMIC DNA]</scope>
    <source>
        <strain evidence="2 3">Be4</strain>
    </source>
</reference>
<dbReference type="EMBL" id="JAODYH010000005">
    <property type="protein sequence ID" value="MCT9811500.1"/>
    <property type="molecule type" value="Genomic_DNA"/>
</dbReference>
<proteinExistence type="predicted"/>
<name>A0ABT2PLZ9_9BURK</name>
<accession>A0ABT2PLZ9</accession>
<keyword evidence="3" id="KW-1185">Reference proteome</keyword>
<sequence>MMLFLEEGQIRTGQAKGQKAALPATPANRKKQQAGPYHPEHIQGNPRLSPHSFHVAMTFLITGQPLVCTQVEDNHLIFCG</sequence>
<evidence type="ECO:0000313" key="3">
    <source>
        <dbReference type="Proteomes" id="UP001525968"/>
    </source>
</evidence>
<dbReference type="Proteomes" id="UP001525968">
    <property type="component" value="Unassembled WGS sequence"/>
</dbReference>
<organism evidence="2 3">
    <name type="scientific">Acidovorax bellezanensis</name>
    <dbReference type="NCBI Taxonomy" id="2976702"/>
    <lineage>
        <taxon>Bacteria</taxon>
        <taxon>Pseudomonadati</taxon>
        <taxon>Pseudomonadota</taxon>
        <taxon>Betaproteobacteria</taxon>
        <taxon>Burkholderiales</taxon>
        <taxon>Comamonadaceae</taxon>
        <taxon>Acidovorax</taxon>
    </lineage>
</organism>
<comment type="caution">
    <text evidence="2">The sequence shown here is derived from an EMBL/GenBank/DDBJ whole genome shotgun (WGS) entry which is preliminary data.</text>
</comment>
<protein>
    <submittedName>
        <fullName evidence="2">Uncharacterized protein</fullName>
    </submittedName>
</protein>
<dbReference type="RefSeq" id="WP_261500745.1">
    <property type="nucleotide sequence ID" value="NZ_JAODYH010000005.1"/>
</dbReference>
<evidence type="ECO:0000256" key="1">
    <source>
        <dbReference type="SAM" id="MobiDB-lite"/>
    </source>
</evidence>